<dbReference type="Gene3D" id="3.30.1250.10">
    <property type="entry name" value="Ribosome maturation protein SBDS, N-terminal domain"/>
    <property type="match status" value="1"/>
</dbReference>
<keyword evidence="5" id="KW-0690">Ribosome biogenesis</keyword>
<evidence type="ECO:0000313" key="14">
    <source>
        <dbReference type="Proteomes" id="UP001162541"/>
    </source>
</evidence>
<evidence type="ECO:0000313" key="13">
    <source>
        <dbReference type="Proteomes" id="UP000077202"/>
    </source>
</evidence>
<dbReference type="PANTHER" id="PTHR10927:SF1">
    <property type="entry name" value="RIBOSOME MATURATION PROTEIN SBDS"/>
    <property type="match status" value="1"/>
</dbReference>
<comment type="subcellular location">
    <subcellularLocation>
        <location evidence="2">Cytoplasm</location>
    </subcellularLocation>
    <subcellularLocation>
        <location evidence="1">Nucleus</location>
    </subcellularLocation>
</comment>
<dbReference type="NCBIfam" id="TIGR00291">
    <property type="entry name" value="RNA_SBDS"/>
    <property type="match status" value="1"/>
</dbReference>
<evidence type="ECO:0000256" key="4">
    <source>
        <dbReference type="ARBA" id="ARBA00022490"/>
    </source>
</evidence>
<keyword evidence="13" id="KW-1185">Reference proteome</keyword>
<evidence type="ECO:0000256" key="3">
    <source>
        <dbReference type="ARBA" id="ARBA00007433"/>
    </source>
</evidence>
<dbReference type="PROSITE" id="PS01267">
    <property type="entry name" value="UPF0023"/>
    <property type="match status" value="1"/>
</dbReference>
<dbReference type="Proteomes" id="UP000077202">
    <property type="component" value="Unassembled WGS sequence"/>
</dbReference>
<keyword evidence="4" id="KW-0963">Cytoplasm</keyword>
<dbReference type="InterPro" id="IPR002140">
    <property type="entry name" value="Sdo1/SBDS"/>
</dbReference>
<dbReference type="SUPFAM" id="SSF109728">
    <property type="entry name" value="Hypothetical protein AF0491, middle domain"/>
    <property type="match status" value="1"/>
</dbReference>
<evidence type="ECO:0000256" key="5">
    <source>
        <dbReference type="ARBA" id="ARBA00022517"/>
    </source>
</evidence>
<dbReference type="InterPro" id="IPR018023">
    <property type="entry name" value="Ribosome_mat_SBDS_CS"/>
</dbReference>
<protein>
    <recommendedName>
        <fullName evidence="15">U1-type domain-containing protein</fullName>
    </recommendedName>
</protein>
<dbReference type="Pfam" id="PF09377">
    <property type="entry name" value="SBDS_domain_II"/>
    <property type="match status" value="1"/>
</dbReference>
<dbReference type="EMBL" id="AP019872">
    <property type="protein sequence ID" value="BBN17118.1"/>
    <property type="molecule type" value="Genomic_DNA"/>
</dbReference>
<comment type="similarity">
    <text evidence="3">Belongs to the SDO1/SBDS family.</text>
</comment>
<dbReference type="InterPro" id="IPR046928">
    <property type="entry name" value="SDO1/SBDS_C"/>
</dbReference>
<evidence type="ECO:0000256" key="7">
    <source>
        <dbReference type="ARBA" id="ARBA00049708"/>
    </source>
</evidence>
<dbReference type="GO" id="GO:0005634">
    <property type="term" value="C:nucleus"/>
    <property type="evidence" value="ECO:0007669"/>
    <property type="project" value="UniProtKB-SubCell"/>
</dbReference>
<dbReference type="FunFam" id="3.30.1250.10:FF:000001">
    <property type="entry name" value="SBDS, ribosome maturation factor"/>
    <property type="match status" value="1"/>
</dbReference>
<feature type="domain" description="Ribosome maturation protein SDO1/SBDS central" evidence="9">
    <location>
        <begin position="111"/>
        <end position="172"/>
    </location>
</feature>
<dbReference type="FunFam" id="1.10.10.900:FF:000001">
    <property type="entry name" value="SBDS, ribosome maturation factor"/>
    <property type="match status" value="1"/>
</dbReference>
<dbReference type="EMBL" id="LVLJ01003074">
    <property type="protein sequence ID" value="OAE22770.1"/>
    <property type="molecule type" value="Genomic_DNA"/>
</dbReference>
<dbReference type="AlphaFoldDB" id="A0A176VPC7"/>
<evidence type="ECO:0008006" key="15">
    <source>
        <dbReference type="Google" id="ProtNLM"/>
    </source>
</evidence>
<dbReference type="InterPro" id="IPR037188">
    <property type="entry name" value="Sdo1/SBDS_central_sf"/>
</dbReference>
<evidence type="ECO:0000256" key="2">
    <source>
        <dbReference type="ARBA" id="ARBA00004496"/>
    </source>
</evidence>
<evidence type="ECO:0000259" key="9">
    <source>
        <dbReference type="Pfam" id="PF09377"/>
    </source>
</evidence>
<dbReference type="PANTHER" id="PTHR10927">
    <property type="entry name" value="RIBOSOME MATURATION PROTEIN SBDS"/>
    <property type="match status" value="1"/>
</dbReference>
<name>A0A176VPC7_MARPO</name>
<feature type="domain" description="Ribosome maturation protein SDO1/SBDS N-terminal" evidence="8">
    <location>
        <begin position="16"/>
        <end position="102"/>
    </location>
</feature>
<sequence>MSRSIVQPVGQKRLTNVAVVRLKKHGHRFEIACFKNKVLSWRSRVEKDIDEVLQTHTVFLNVSKGVLAKSKELIQAFGTDDHEKICLEILEKGELQVADKERESQLSSQFRDIATIVMHKTVNPETERPYTISMIERLMRDVHVAVDPHKSSKQQALEIIRELTKQFPITRARMRLKLVVAVNKKASLLERLEAWSSTIESEEEANKLFTVVCQIEPGHFRECDLVVRDYDGRLEVASMAVQKEGDGTVDELIDAEDIPSSTPSKIGAEDAGEASVVTKFSESFSLDGAVFGGVGTASRTKSVDGTGMDSKSANNVAVIKQQKCNTCNAEVGDAKQYREHFKSDWHKHNLKRKTMKLPPLSPEECLADTDIIEVVSDLNEYSR</sequence>
<keyword evidence="6" id="KW-0539">Nucleus</keyword>
<gene>
    <name evidence="12" type="ORF">AXG93_2035s1540</name>
    <name evidence="11" type="ORF">Mp_7g12140</name>
</gene>
<evidence type="ECO:0000256" key="6">
    <source>
        <dbReference type="ARBA" id="ARBA00023242"/>
    </source>
</evidence>
<dbReference type="InterPro" id="IPR039100">
    <property type="entry name" value="Sdo1/SBDS-like"/>
</dbReference>
<organism evidence="12 13">
    <name type="scientific">Marchantia polymorpha subsp. ruderalis</name>
    <dbReference type="NCBI Taxonomy" id="1480154"/>
    <lineage>
        <taxon>Eukaryota</taxon>
        <taxon>Viridiplantae</taxon>
        <taxon>Streptophyta</taxon>
        <taxon>Embryophyta</taxon>
        <taxon>Marchantiophyta</taxon>
        <taxon>Marchantiopsida</taxon>
        <taxon>Marchantiidae</taxon>
        <taxon>Marchantiales</taxon>
        <taxon>Marchantiaceae</taxon>
        <taxon>Marchantia</taxon>
    </lineage>
</organism>
<evidence type="ECO:0000259" key="10">
    <source>
        <dbReference type="Pfam" id="PF20268"/>
    </source>
</evidence>
<evidence type="ECO:0000259" key="8">
    <source>
        <dbReference type="Pfam" id="PF01172"/>
    </source>
</evidence>
<reference evidence="11" key="2">
    <citation type="journal article" date="2019" name="Curr. Biol.">
        <title>Chromatin organization in early land plants reveals an ancestral association between H3K27me3, transposons, and constitutive heterochromatin.</title>
        <authorList>
            <person name="Montgomery S.A."/>
            <person name="Tanizawa Y."/>
            <person name="Galik B."/>
            <person name="Wang N."/>
            <person name="Ito T."/>
            <person name="Mochizuki T."/>
            <person name="Akimcheva S."/>
            <person name="Bowman J."/>
            <person name="Cognat V."/>
            <person name="Drouard L."/>
            <person name="Ekker H."/>
            <person name="Houng S."/>
            <person name="Kohchi T."/>
            <person name="Lin S."/>
            <person name="Liu L.D."/>
            <person name="Nakamura Y."/>
            <person name="Valeeva L.R."/>
            <person name="Shakirov E.V."/>
            <person name="Shippen D.E."/>
            <person name="Wei W."/>
            <person name="Yagura M."/>
            <person name="Yamaoka S."/>
            <person name="Yamato K.T."/>
            <person name="Liu C."/>
            <person name="Berger F."/>
        </authorList>
    </citation>
    <scope>NUCLEOTIDE SEQUENCE [LARGE SCALE GENOMIC DNA]</scope>
    <source>
        <strain evidence="11">Tak-1</strain>
    </source>
</reference>
<dbReference type="InterPro" id="IPR036786">
    <property type="entry name" value="Ribosome_mat_SBDS_N_sf"/>
</dbReference>
<accession>A0A176VPC7</accession>
<reference evidence="12 13" key="1">
    <citation type="submission" date="2016-03" db="EMBL/GenBank/DDBJ databases">
        <title>Mechanisms controlling the formation of the plant cell surface in tip-growing cells are functionally conserved among land plants.</title>
        <authorList>
            <person name="Honkanen S."/>
            <person name="Jones V.A."/>
            <person name="Morieri G."/>
            <person name="Champion C."/>
            <person name="Hetherington A.J."/>
            <person name="Kelly S."/>
            <person name="Saint-Marcoux D."/>
            <person name="Proust H."/>
            <person name="Prescott H."/>
            <person name="Dolan L."/>
        </authorList>
    </citation>
    <scope>NUCLEOTIDE SEQUENCE [LARGE SCALE GENOMIC DNA]</scope>
    <source>
        <strain evidence="13">cv. Tak-1 and cv. Tak-2</strain>
        <tissue evidence="12">Whole gametophyte</tissue>
    </source>
</reference>
<proteinExistence type="inferred from homology"/>
<dbReference type="GO" id="GO:0042256">
    <property type="term" value="P:cytosolic ribosome assembly"/>
    <property type="evidence" value="ECO:0007669"/>
    <property type="project" value="InterPro"/>
</dbReference>
<dbReference type="InterPro" id="IPR036236">
    <property type="entry name" value="Znf_C2H2_sf"/>
</dbReference>
<feature type="domain" description="Ribosome maturation protein SDO1/SBDS C-terminal" evidence="10">
    <location>
        <begin position="174"/>
        <end position="239"/>
    </location>
</feature>
<comment type="subunit">
    <text evidence="7">Associates with the 60S ribosomal subunit.</text>
</comment>
<dbReference type="Proteomes" id="UP001162541">
    <property type="component" value="Chromosome 7"/>
</dbReference>
<dbReference type="Gene3D" id="1.10.10.900">
    <property type="entry name" value="SBDS protein C-terminal domain, subdomain 1"/>
    <property type="match status" value="1"/>
</dbReference>
<dbReference type="GO" id="GO:0005737">
    <property type="term" value="C:cytoplasm"/>
    <property type="evidence" value="ECO:0007669"/>
    <property type="project" value="UniProtKB-SubCell"/>
</dbReference>
<evidence type="ECO:0000313" key="12">
    <source>
        <dbReference type="EMBL" id="OAE22770.1"/>
    </source>
</evidence>
<dbReference type="InterPro" id="IPR018978">
    <property type="entry name" value="SDO1/SBDS_central"/>
</dbReference>
<dbReference type="Pfam" id="PF01172">
    <property type="entry name" value="SBDS_N"/>
    <property type="match status" value="1"/>
</dbReference>
<dbReference type="SUPFAM" id="SSF57667">
    <property type="entry name" value="beta-beta-alpha zinc fingers"/>
    <property type="match status" value="1"/>
</dbReference>
<dbReference type="InterPro" id="IPR019783">
    <property type="entry name" value="SDO1/SBDS_N"/>
</dbReference>
<dbReference type="Pfam" id="PF20268">
    <property type="entry name" value="SBDS_C"/>
    <property type="match status" value="1"/>
</dbReference>
<evidence type="ECO:0000256" key="1">
    <source>
        <dbReference type="ARBA" id="ARBA00004123"/>
    </source>
</evidence>
<dbReference type="Gene3D" id="3.30.70.240">
    <property type="match status" value="1"/>
</dbReference>
<reference evidence="14" key="3">
    <citation type="journal article" date="2020" name="Curr. Biol.">
        <title>Chromatin organization in early land plants reveals an ancestral association between H3K27me3, transposons, and constitutive heterochromatin.</title>
        <authorList>
            <person name="Montgomery S.A."/>
            <person name="Tanizawa Y."/>
            <person name="Galik B."/>
            <person name="Wang N."/>
            <person name="Ito T."/>
            <person name="Mochizuki T."/>
            <person name="Akimcheva S."/>
            <person name="Bowman J.L."/>
            <person name="Cognat V."/>
            <person name="Marechal-Drouard L."/>
            <person name="Ekker H."/>
            <person name="Hong S.F."/>
            <person name="Kohchi T."/>
            <person name="Lin S.S."/>
            <person name="Liu L.D."/>
            <person name="Nakamura Y."/>
            <person name="Valeeva L.R."/>
            <person name="Shakirov E.V."/>
            <person name="Shippen D.E."/>
            <person name="Wei W.L."/>
            <person name="Yagura M."/>
            <person name="Yamaoka S."/>
            <person name="Yamato K.T."/>
            <person name="Liu C."/>
            <person name="Berger F."/>
        </authorList>
    </citation>
    <scope>NUCLEOTIDE SEQUENCE [LARGE SCALE GENOMIC DNA]</scope>
    <source>
        <strain evidence="14">Tak-1</strain>
    </source>
</reference>
<dbReference type="SUPFAM" id="SSF89895">
    <property type="entry name" value="FYSH domain"/>
    <property type="match status" value="1"/>
</dbReference>
<evidence type="ECO:0000313" key="11">
    <source>
        <dbReference type="EMBL" id="BBN17118.1"/>
    </source>
</evidence>